<gene>
    <name evidence="5" type="primary">mcbR_3</name>
    <name evidence="5" type="ORF">SDC9_49999</name>
</gene>
<dbReference type="InterPro" id="IPR008920">
    <property type="entry name" value="TF_FadR/GntR_C"/>
</dbReference>
<evidence type="ECO:0000259" key="4">
    <source>
        <dbReference type="PROSITE" id="PS50949"/>
    </source>
</evidence>
<sequence length="216" mass="24185">MPKCIQNSLSDQVYTMLKDQILSGQLKGGMKIPEESLAEQFGVSRTPIREAIRRLAEYGLITIKPRSHATVSLISEQEASDIAKVRVTLEQLAIDSIDEASYTKNVKELSRYAADCQYAMGIGDRATVFEQDSLFHLALIRSSGNSALISICERLDAKIQQLRIAQNLPEDELSYYLGQHAQMMTLLKNGEKEACKRLLYEHITHDLTSHVGSRQA</sequence>
<dbReference type="PRINTS" id="PR00035">
    <property type="entry name" value="HTHGNTR"/>
</dbReference>
<dbReference type="PROSITE" id="PS50949">
    <property type="entry name" value="HTH_GNTR"/>
    <property type="match status" value="1"/>
</dbReference>
<keyword evidence="1" id="KW-0805">Transcription regulation</keyword>
<organism evidence="5">
    <name type="scientific">bioreactor metagenome</name>
    <dbReference type="NCBI Taxonomy" id="1076179"/>
    <lineage>
        <taxon>unclassified sequences</taxon>
        <taxon>metagenomes</taxon>
        <taxon>ecological metagenomes</taxon>
    </lineage>
</organism>
<keyword evidence="2" id="KW-0238">DNA-binding</keyword>
<dbReference type="SUPFAM" id="SSF48008">
    <property type="entry name" value="GntR ligand-binding domain-like"/>
    <property type="match status" value="1"/>
</dbReference>
<keyword evidence="3" id="KW-0804">Transcription</keyword>
<protein>
    <submittedName>
        <fullName evidence="5">HTH-type transcriptional regulator McbR</fullName>
    </submittedName>
</protein>
<dbReference type="AlphaFoldDB" id="A0A644WIY0"/>
<reference evidence="5" key="1">
    <citation type="submission" date="2019-08" db="EMBL/GenBank/DDBJ databases">
        <authorList>
            <person name="Kucharzyk K."/>
            <person name="Murdoch R.W."/>
            <person name="Higgins S."/>
            <person name="Loffler F."/>
        </authorList>
    </citation>
    <scope>NUCLEOTIDE SEQUENCE</scope>
</reference>
<dbReference type="PANTHER" id="PTHR43537:SF5">
    <property type="entry name" value="UXU OPERON TRANSCRIPTIONAL REGULATOR"/>
    <property type="match status" value="1"/>
</dbReference>
<dbReference type="GO" id="GO:0003677">
    <property type="term" value="F:DNA binding"/>
    <property type="evidence" value="ECO:0007669"/>
    <property type="project" value="UniProtKB-KW"/>
</dbReference>
<evidence type="ECO:0000256" key="1">
    <source>
        <dbReference type="ARBA" id="ARBA00023015"/>
    </source>
</evidence>
<dbReference type="Gene3D" id="1.10.10.10">
    <property type="entry name" value="Winged helix-like DNA-binding domain superfamily/Winged helix DNA-binding domain"/>
    <property type="match status" value="1"/>
</dbReference>
<dbReference type="CDD" id="cd07377">
    <property type="entry name" value="WHTH_GntR"/>
    <property type="match status" value="1"/>
</dbReference>
<name>A0A644WIY0_9ZZZZ</name>
<dbReference type="InterPro" id="IPR036388">
    <property type="entry name" value="WH-like_DNA-bd_sf"/>
</dbReference>
<evidence type="ECO:0000313" key="5">
    <source>
        <dbReference type="EMBL" id="MPM03732.1"/>
    </source>
</evidence>
<dbReference type="SMART" id="SM00895">
    <property type="entry name" value="FCD"/>
    <property type="match status" value="1"/>
</dbReference>
<comment type="caution">
    <text evidence="5">The sequence shown here is derived from an EMBL/GenBank/DDBJ whole genome shotgun (WGS) entry which is preliminary data.</text>
</comment>
<dbReference type="SMART" id="SM00345">
    <property type="entry name" value="HTH_GNTR"/>
    <property type="match status" value="1"/>
</dbReference>
<dbReference type="InterPro" id="IPR011711">
    <property type="entry name" value="GntR_C"/>
</dbReference>
<dbReference type="Pfam" id="PF00392">
    <property type="entry name" value="GntR"/>
    <property type="match status" value="1"/>
</dbReference>
<dbReference type="Gene3D" id="1.20.120.530">
    <property type="entry name" value="GntR ligand-binding domain-like"/>
    <property type="match status" value="1"/>
</dbReference>
<dbReference type="EMBL" id="VSSQ01000977">
    <property type="protein sequence ID" value="MPM03732.1"/>
    <property type="molecule type" value="Genomic_DNA"/>
</dbReference>
<accession>A0A644WIY0</accession>
<feature type="domain" description="HTH gntR-type" evidence="4">
    <location>
        <begin position="7"/>
        <end position="74"/>
    </location>
</feature>
<dbReference type="InterPro" id="IPR000524">
    <property type="entry name" value="Tscrpt_reg_HTH_GntR"/>
</dbReference>
<dbReference type="GO" id="GO:0003700">
    <property type="term" value="F:DNA-binding transcription factor activity"/>
    <property type="evidence" value="ECO:0007669"/>
    <property type="project" value="InterPro"/>
</dbReference>
<dbReference type="PANTHER" id="PTHR43537">
    <property type="entry name" value="TRANSCRIPTIONAL REGULATOR, GNTR FAMILY"/>
    <property type="match status" value="1"/>
</dbReference>
<dbReference type="InterPro" id="IPR036390">
    <property type="entry name" value="WH_DNA-bd_sf"/>
</dbReference>
<evidence type="ECO:0000256" key="2">
    <source>
        <dbReference type="ARBA" id="ARBA00023125"/>
    </source>
</evidence>
<proteinExistence type="predicted"/>
<dbReference type="Pfam" id="PF07729">
    <property type="entry name" value="FCD"/>
    <property type="match status" value="1"/>
</dbReference>
<dbReference type="SUPFAM" id="SSF46785">
    <property type="entry name" value="Winged helix' DNA-binding domain"/>
    <property type="match status" value="1"/>
</dbReference>
<evidence type="ECO:0000256" key="3">
    <source>
        <dbReference type="ARBA" id="ARBA00023163"/>
    </source>
</evidence>